<reference evidence="2 3" key="1">
    <citation type="submission" date="2020-06" db="EMBL/GenBank/DDBJ databases">
        <title>Interaction of electrochemicaly active bacteria, Geobacter bremensis R4 on different carbon anode.</title>
        <authorList>
            <person name="Meng L."/>
            <person name="Yoshida N."/>
        </authorList>
    </citation>
    <scope>NUCLEOTIDE SEQUENCE [LARGE SCALE GENOMIC DNA]</scope>
    <source>
        <strain evidence="2 3">R4</strain>
    </source>
</reference>
<accession>A0A6S6M9S1</accession>
<sequence length="268" mass="30407">MYRGSRKHVLDWTEKASFLDELADLVSPAPVKFTRHRQYMPRGKALADEARLESFGPSWLPESDVWHKIQNWWLVHKAGANTPNWDIAATCEIEGRAGLVLVEAKANWPELKTVGKPRRRDASVKSQENHDRIGLAIDEACKGWRSLDPRLSMTLDSHYQLANRLAFTWKLATLGLPVVLVYLGFTGDEGIADAGRPFADDADWQKAFTAHVSPIISQSLFEQRLEIEGVPVWLLSRSRKVLEVSPRRPYTKDNPGDRAVRQQGKFKL</sequence>
<name>A0A6S6M9S1_9BACT</name>
<dbReference type="RefSeq" id="WP_185242980.1">
    <property type="nucleotide sequence ID" value="NZ_AP023213.1"/>
</dbReference>
<proteinExistence type="predicted"/>
<organism evidence="2 3">
    <name type="scientific">Citrifermentans bremense</name>
    <dbReference type="NCBI Taxonomy" id="60035"/>
    <lineage>
        <taxon>Bacteria</taxon>
        <taxon>Pseudomonadati</taxon>
        <taxon>Thermodesulfobacteriota</taxon>
        <taxon>Desulfuromonadia</taxon>
        <taxon>Geobacterales</taxon>
        <taxon>Geobacteraceae</taxon>
        <taxon>Citrifermentans</taxon>
    </lineage>
</organism>
<dbReference type="KEGG" id="gbn:GEOBRER4_29450"/>
<dbReference type="Proteomes" id="UP000515472">
    <property type="component" value="Chromosome"/>
</dbReference>
<evidence type="ECO:0000313" key="2">
    <source>
        <dbReference type="EMBL" id="BCG48195.1"/>
    </source>
</evidence>
<feature type="compositionally biased region" description="Basic and acidic residues" evidence="1">
    <location>
        <begin position="247"/>
        <end position="260"/>
    </location>
</feature>
<gene>
    <name evidence="2" type="ORF">GEOBRER4_n3073</name>
</gene>
<evidence type="ECO:0000313" key="3">
    <source>
        <dbReference type="Proteomes" id="UP000515472"/>
    </source>
</evidence>
<dbReference type="AlphaFoldDB" id="A0A6S6M9S1"/>
<feature type="region of interest" description="Disordered" evidence="1">
    <location>
        <begin position="247"/>
        <end position="268"/>
    </location>
</feature>
<keyword evidence="3" id="KW-1185">Reference proteome</keyword>
<protein>
    <submittedName>
        <fullName evidence="2">Uncharacterized protein</fullName>
    </submittedName>
</protein>
<dbReference type="EMBL" id="AP023213">
    <property type="protein sequence ID" value="BCG48195.1"/>
    <property type="molecule type" value="Genomic_DNA"/>
</dbReference>
<evidence type="ECO:0000256" key="1">
    <source>
        <dbReference type="SAM" id="MobiDB-lite"/>
    </source>
</evidence>